<dbReference type="InterPro" id="IPR016039">
    <property type="entry name" value="Thiolase-like"/>
</dbReference>
<dbReference type="SMART" id="SM00823">
    <property type="entry name" value="PKS_PP"/>
    <property type="match status" value="1"/>
</dbReference>
<dbReference type="Gene3D" id="3.90.180.10">
    <property type="entry name" value="Medium-chain alcohol dehydrogenases, catalytic domain"/>
    <property type="match status" value="1"/>
</dbReference>
<evidence type="ECO:0000259" key="6">
    <source>
        <dbReference type="PROSITE" id="PS50075"/>
    </source>
</evidence>
<dbReference type="HOGENOM" id="CLU_000022_31_0_1"/>
<dbReference type="GO" id="GO:0006633">
    <property type="term" value="P:fatty acid biosynthetic process"/>
    <property type="evidence" value="ECO:0007669"/>
    <property type="project" value="InterPro"/>
</dbReference>
<dbReference type="Gene3D" id="1.10.1200.10">
    <property type="entry name" value="ACP-like"/>
    <property type="match status" value="1"/>
</dbReference>
<dbReference type="SMART" id="SM00826">
    <property type="entry name" value="PKS_DH"/>
    <property type="match status" value="1"/>
</dbReference>
<feature type="domain" description="PKS/mFAS DH" evidence="8">
    <location>
        <begin position="935"/>
        <end position="1242"/>
    </location>
</feature>
<keyword evidence="1" id="KW-0596">Phosphopantetheine</keyword>
<dbReference type="InterPro" id="IPR049900">
    <property type="entry name" value="PKS_mFAS_DH"/>
</dbReference>
<dbReference type="CDD" id="cd00833">
    <property type="entry name" value="PKS"/>
    <property type="match status" value="1"/>
</dbReference>
<dbReference type="Pfam" id="PF14765">
    <property type="entry name" value="PS-DH"/>
    <property type="match status" value="1"/>
</dbReference>
<feature type="region of interest" description="C-terminal hotdog fold" evidence="5">
    <location>
        <begin position="1082"/>
        <end position="1242"/>
    </location>
</feature>
<dbReference type="InterPro" id="IPR032821">
    <property type="entry name" value="PKS_assoc"/>
</dbReference>
<name>Q2U1I6_ASPOR</name>
<dbReference type="SUPFAM" id="SSF55048">
    <property type="entry name" value="Probable ACP-binding domain of malonyl-CoA ACP transacylase"/>
    <property type="match status" value="1"/>
</dbReference>
<evidence type="ECO:0000313" key="9">
    <source>
        <dbReference type="EMBL" id="BAE64579.1"/>
    </source>
</evidence>
<dbReference type="InterPro" id="IPR050091">
    <property type="entry name" value="PKS_NRPS_Biosynth_Enz"/>
</dbReference>
<organism evidence="9 10">
    <name type="scientific">Aspergillus oryzae (strain ATCC 42149 / RIB 40)</name>
    <name type="common">Yellow koji mold</name>
    <dbReference type="NCBI Taxonomy" id="510516"/>
    <lineage>
        <taxon>Eukaryota</taxon>
        <taxon>Fungi</taxon>
        <taxon>Dikarya</taxon>
        <taxon>Ascomycota</taxon>
        <taxon>Pezizomycotina</taxon>
        <taxon>Eurotiomycetes</taxon>
        <taxon>Eurotiomycetidae</taxon>
        <taxon>Eurotiales</taxon>
        <taxon>Aspergillaceae</taxon>
        <taxon>Aspergillus</taxon>
        <taxon>Aspergillus subgen. Circumdati</taxon>
    </lineage>
</organism>
<dbReference type="GO" id="GO:0044550">
    <property type="term" value="P:secondary metabolite biosynthetic process"/>
    <property type="evidence" value="ECO:0007669"/>
    <property type="project" value="UniProtKB-ARBA"/>
</dbReference>
<dbReference type="SMART" id="SM00825">
    <property type="entry name" value="PKS_KS"/>
    <property type="match status" value="1"/>
</dbReference>
<dbReference type="Pfam" id="PF02801">
    <property type="entry name" value="Ketoacyl-synt_C"/>
    <property type="match status" value="1"/>
</dbReference>
<dbReference type="SUPFAM" id="SSF53901">
    <property type="entry name" value="Thiolase-like"/>
    <property type="match status" value="1"/>
</dbReference>
<dbReference type="PROSITE" id="PS50075">
    <property type="entry name" value="CARRIER"/>
    <property type="match status" value="1"/>
</dbReference>
<dbReference type="InterPro" id="IPR036736">
    <property type="entry name" value="ACP-like_sf"/>
</dbReference>
<dbReference type="PROSITE" id="PS52004">
    <property type="entry name" value="KS3_2"/>
    <property type="match status" value="1"/>
</dbReference>
<evidence type="ECO:0000256" key="5">
    <source>
        <dbReference type="PROSITE-ProRule" id="PRU01363"/>
    </source>
</evidence>
<dbReference type="InterPro" id="IPR042104">
    <property type="entry name" value="PKS_dehydratase_sf"/>
</dbReference>
<dbReference type="Gene3D" id="3.30.70.3290">
    <property type="match status" value="1"/>
</dbReference>
<feature type="domain" description="Carrier" evidence="6">
    <location>
        <begin position="2303"/>
        <end position="2378"/>
    </location>
</feature>
<dbReference type="GO" id="GO:1901336">
    <property type="term" value="P:lactone biosynthetic process"/>
    <property type="evidence" value="ECO:0007669"/>
    <property type="project" value="UniProtKB-ARBA"/>
</dbReference>
<keyword evidence="4" id="KW-0511">Multifunctional enzyme</keyword>
<feature type="region of interest" description="N-terminal hotdog fold" evidence="5">
    <location>
        <begin position="935"/>
        <end position="1072"/>
    </location>
</feature>
<reference evidence="9 10" key="1">
    <citation type="journal article" date="2005" name="Nature">
        <title>Genome sequencing and analysis of Aspergillus oryzae.</title>
        <authorList>
            <person name="Machida M."/>
            <person name="Asai K."/>
            <person name="Sano M."/>
            <person name="Tanaka T."/>
            <person name="Kumagai T."/>
            <person name="Terai G."/>
            <person name="Kusumoto K."/>
            <person name="Arima T."/>
            <person name="Akita O."/>
            <person name="Kashiwagi Y."/>
            <person name="Abe K."/>
            <person name="Gomi K."/>
            <person name="Horiuchi H."/>
            <person name="Kitamoto K."/>
            <person name="Kobayashi T."/>
            <person name="Takeuchi M."/>
            <person name="Denning D.W."/>
            <person name="Galagan J.E."/>
            <person name="Nierman W.C."/>
            <person name="Yu J."/>
            <person name="Archer D.B."/>
            <person name="Bennett J.W."/>
            <person name="Bhatnagar D."/>
            <person name="Cleveland T.E."/>
            <person name="Fedorova N.D."/>
            <person name="Gotoh O."/>
            <person name="Horikawa H."/>
            <person name="Hosoyama A."/>
            <person name="Ichinomiya M."/>
            <person name="Igarashi R."/>
            <person name="Iwashita K."/>
            <person name="Juvvadi P.R."/>
            <person name="Kato M."/>
            <person name="Kato Y."/>
            <person name="Kin T."/>
            <person name="Kokubun A."/>
            <person name="Maeda H."/>
            <person name="Maeyama N."/>
            <person name="Maruyama J."/>
            <person name="Nagasaki H."/>
            <person name="Nakajima T."/>
            <person name="Oda K."/>
            <person name="Okada K."/>
            <person name="Paulsen I."/>
            <person name="Sakamoto K."/>
            <person name="Sawano T."/>
            <person name="Takahashi M."/>
            <person name="Takase K."/>
            <person name="Terabayashi Y."/>
            <person name="Wortman J."/>
            <person name="Yamada O."/>
            <person name="Yamagata Y."/>
            <person name="Anazawa H."/>
            <person name="Hata Y."/>
            <person name="Koide Y."/>
            <person name="Komori T."/>
            <person name="Koyama Y."/>
            <person name="Minetoki T."/>
            <person name="Suharnan S."/>
            <person name="Tanaka A."/>
            <person name="Isono K."/>
            <person name="Kuhara S."/>
            <person name="Ogasawara N."/>
            <person name="Kikuchi H."/>
        </authorList>
    </citation>
    <scope>NUCLEOTIDE SEQUENCE [LARGE SCALE GENOMIC DNA]</scope>
    <source>
        <strain evidence="10">ATCC 42149 / RIB 40</strain>
    </source>
</reference>
<dbReference type="InterPro" id="IPR016035">
    <property type="entry name" value="Acyl_Trfase/lysoPLipase"/>
</dbReference>
<dbReference type="SMART" id="SM00827">
    <property type="entry name" value="PKS_AT"/>
    <property type="match status" value="1"/>
</dbReference>
<dbReference type="InterPro" id="IPR014030">
    <property type="entry name" value="Ketoacyl_synth_N"/>
</dbReference>
<evidence type="ECO:0000256" key="2">
    <source>
        <dbReference type="ARBA" id="ARBA00022553"/>
    </source>
</evidence>
<dbReference type="Proteomes" id="UP000006564">
    <property type="component" value="Chromosome 7"/>
</dbReference>
<feature type="domain" description="Ketosynthase family 3 (KS3)" evidence="7">
    <location>
        <begin position="21"/>
        <end position="439"/>
    </location>
</feature>
<dbReference type="GO" id="GO:0016491">
    <property type="term" value="F:oxidoreductase activity"/>
    <property type="evidence" value="ECO:0007669"/>
    <property type="project" value="InterPro"/>
</dbReference>
<dbReference type="InterPro" id="IPR020843">
    <property type="entry name" value="ER"/>
</dbReference>
<dbReference type="Pfam" id="PF08659">
    <property type="entry name" value="KR"/>
    <property type="match status" value="1"/>
</dbReference>
<dbReference type="OMA" id="KDVQHYT"/>
<dbReference type="InterPro" id="IPR020806">
    <property type="entry name" value="PKS_PP-bd"/>
</dbReference>
<dbReference type="EMBL" id="AP007171">
    <property type="protein sequence ID" value="BAE64579.1"/>
    <property type="molecule type" value="Genomic_DNA"/>
</dbReference>
<dbReference type="PROSITE" id="PS00606">
    <property type="entry name" value="KS3_1"/>
    <property type="match status" value="1"/>
</dbReference>
<keyword evidence="2" id="KW-0597">Phosphoprotein</keyword>
<dbReference type="Pfam" id="PF08240">
    <property type="entry name" value="ADH_N"/>
    <property type="match status" value="1"/>
</dbReference>
<dbReference type="SMART" id="SM00822">
    <property type="entry name" value="PKS_KR"/>
    <property type="match status" value="1"/>
</dbReference>
<keyword evidence="10" id="KW-1185">Reference proteome</keyword>
<dbReference type="PANTHER" id="PTHR43775">
    <property type="entry name" value="FATTY ACID SYNTHASE"/>
    <property type="match status" value="1"/>
</dbReference>
<dbReference type="InterPro" id="IPR057326">
    <property type="entry name" value="KR_dom"/>
</dbReference>
<dbReference type="InterPro" id="IPR013968">
    <property type="entry name" value="PKS_KR"/>
</dbReference>
<dbReference type="Gene3D" id="3.40.50.720">
    <property type="entry name" value="NAD(P)-binding Rossmann-like Domain"/>
    <property type="match status" value="3"/>
</dbReference>
<dbReference type="InterPro" id="IPR014031">
    <property type="entry name" value="Ketoacyl_synth_C"/>
</dbReference>
<gene>
    <name evidence="9" type="ORF">AO090011000015</name>
</gene>
<feature type="active site" description="Proton acceptor; for dehydratase activity" evidence="5">
    <location>
        <position position="967"/>
    </location>
</feature>
<dbReference type="InterPro" id="IPR014043">
    <property type="entry name" value="Acyl_transferase_dom"/>
</dbReference>
<dbReference type="SUPFAM" id="SSF47336">
    <property type="entry name" value="ACP-like"/>
    <property type="match status" value="1"/>
</dbReference>
<evidence type="ECO:0000259" key="8">
    <source>
        <dbReference type="PROSITE" id="PS52019"/>
    </source>
</evidence>
<dbReference type="GeneID" id="5997815"/>
<dbReference type="InterPro" id="IPR018201">
    <property type="entry name" value="Ketoacyl_synth_AS"/>
</dbReference>
<dbReference type="InterPro" id="IPR049551">
    <property type="entry name" value="PKS_DH_C"/>
</dbReference>
<dbReference type="Pfam" id="PF13602">
    <property type="entry name" value="ADH_zinc_N_2"/>
    <property type="match status" value="1"/>
</dbReference>
<accession>Q2U1I6</accession>
<dbReference type="InterPro" id="IPR020841">
    <property type="entry name" value="PKS_Beta-ketoAc_synthase_dom"/>
</dbReference>
<dbReference type="SUPFAM" id="SSF51735">
    <property type="entry name" value="NAD(P)-binding Rossmann-fold domains"/>
    <property type="match status" value="2"/>
</dbReference>
<dbReference type="Gene3D" id="3.40.366.10">
    <property type="entry name" value="Malonyl-Coenzyme A Acyl Carrier Protein, domain 2"/>
    <property type="match status" value="1"/>
</dbReference>
<dbReference type="SUPFAM" id="SSF52151">
    <property type="entry name" value="FabD/lysophospholipase-like"/>
    <property type="match status" value="1"/>
</dbReference>
<keyword evidence="3" id="KW-0808">Transferase</keyword>
<dbReference type="InterPro" id="IPR056501">
    <property type="entry name" value="NAD-bd_HRPKS_sdrA"/>
</dbReference>
<dbReference type="Gene3D" id="3.40.47.10">
    <property type="match status" value="1"/>
</dbReference>
<dbReference type="RefSeq" id="XP_023093317.1">
    <property type="nucleotide sequence ID" value="XM_023232741.1"/>
</dbReference>
<dbReference type="FunFam" id="3.40.50.720:FF:000209">
    <property type="entry name" value="Polyketide synthase Pks12"/>
    <property type="match status" value="1"/>
</dbReference>
<evidence type="ECO:0000256" key="4">
    <source>
        <dbReference type="ARBA" id="ARBA00023268"/>
    </source>
</evidence>
<dbReference type="KEGG" id="aor:AO090011000015"/>
<dbReference type="CDD" id="cd05195">
    <property type="entry name" value="enoyl_red"/>
    <property type="match status" value="1"/>
</dbReference>
<dbReference type="Pfam" id="PF21089">
    <property type="entry name" value="PKS_DH_N"/>
    <property type="match status" value="1"/>
</dbReference>
<evidence type="ECO:0000256" key="3">
    <source>
        <dbReference type="ARBA" id="ARBA00022679"/>
    </source>
</evidence>
<dbReference type="GO" id="GO:0004315">
    <property type="term" value="F:3-oxoacyl-[acyl-carrier-protein] synthase activity"/>
    <property type="evidence" value="ECO:0007669"/>
    <property type="project" value="InterPro"/>
</dbReference>
<dbReference type="SMART" id="SM00829">
    <property type="entry name" value="PKS_ER"/>
    <property type="match status" value="1"/>
</dbReference>
<dbReference type="InterPro" id="IPR049552">
    <property type="entry name" value="PKS_DH_N"/>
</dbReference>
<evidence type="ECO:0000313" key="10">
    <source>
        <dbReference type="Proteomes" id="UP000006564"/>
    </source>
</evidence>
<dbReference type="InterPro" id="IPR013154">
    <property type="entry name" value="ADH-like_N"/>
</dbReference>
<dbReference type="PANTHER" id="PTHR43775:SF18">
    <property type="entry name" value="ENZYME, PUTATIVE (JCVI)-RELATED"/>
    <property type="match status" value="1"/>
</dbReference>
<dbReference type="InterPro" id="IPR009081">
    <property type="entry name" value="PP-bd_ACP"/>
</dbReference>
<dbReference type="Pfam" id="PF23297">
    <property type="entry name" value="ACP_SdgA_C"/>
    <property type="match status" value="1"/>
</dbReference>
<dbReference type="STRING" id="510516.Q2U1I6"/>
<dbReference type="SUPFAM" id="SSF50129">
    <property type="entry name" value="GroES-like"/>
    <property type="match status" value="1"/>
</dbReference>
<dbReference type="InterPro" id="IPR020807">
    <property type="entry name" value="PKS_DH"/>
</dbReference>
<dbReference type="GO" id="GO:0031177">
    <property type="term" value="F:phosphopantetheine binding"/>
    <property type="evidence" value="ECO:0007669"/>
    <property type="project" value="InterPro"/>
</dbReference>
<dbReference type="Pfam" id="PF00109">
    <property type="entry name" value="ketoacyl-synt"/>
    <property type="match status" value="1"/>
</dbReference>
<protein>
    <submittedName>
        <fullName evidence="9">DNA, SC011</fullName>
    </submittedName>
</protein>
<dbReference type="InterPro" id="IPR001227">
    <property type="entry name" value="Ac_transferase_dom_sf"/>
</dbReference>
<evidence type="ECO:0000259" key="7">
    <source>
        <dbReference type="PROSITE" id="PS52004"/>
    </source>
</evidence>
<dbReference type="Pfam" id="PF23114">
    <property type="entry name" value="NAD-bd_HRPKS_sdrA"/>
    <property type="match status" value="1"/>
</dbReference>
<evidence type="ECO:0000256" key="1">
    <source>
        <dbReference type="ARBA" id="ARBA00022450"/>
    </source>
</evidence>
<dbReference type="PROSITE" id="PS52019">
    <property type="entry name" value="PKS_MFAS_DH"/>
    <property type="match status" value="1"/>
</dbReference>
<dbReference type="InterPro" id="IPR016036">
    <property type="entry name" value="Malonyl_transacylase_ACP-bd"/>
</dbReference>
<proteinExistence type="predicted"/>
<dbReference type="InterPro" id="IPR011032">
    <property type="entry name" value="GroES-like_sf"/>
</dbReference>
<dbReference type="Pfam" id="PF16197">
    <property type="entry name" value="KAsynt_C_assoc"/>
    <property type="match status" value="1"/>
</dbReference>
<sequence length="2407" mass="262426">MAMTPQTSDSSLSMGSVRPVQEPIAVVSMACRLPGHSDSPQKLWEFLMKGGVAGTDVPKSRFNIDAFYDGSDRPKTMRSPGAMFMESVDPAKFDASFFNISAQEATAMDPQQRIILEVIYEALENAGLTLESLAGQRYGCFVGGHPGDYWDVFARDPDSRPVNAGIGGSGTMLSNRVSHFLGITGPSMSLDTACSSSLVALDMACKFLQTGEINGAVIAASNLVLHRNTHSPTGRCHTFDAKADGYIKAEGINAVILKRLDDAIQDGDPIRAVIRGTANNHSGRTPGIASPSADAQAAAVRTAYENANITDFSLTSYLECHGTGTLAGDPVEVAGVSSVFAPSRTLDRPLHIGSIKSNIGHSETAAGLSGLMKAIMILETGLIPGNPTFETPNPKIDFGGSRVKVSQSVVPFPNDVPFRRVGVNNFGFGGSNSHAILEEPRVVHLDYCPAHRSSYTSPSPDSIKEEPAKQPYILCFSANHKDSLKHYIERFSQHCTSPGVHLNVRDVAYTLGVRRSKHFHRGYLITDNLKHLDPTKVVYGKKSVNAVKVGFVFTGQGAQWPQMGFDLLTSFPVARRCVERLETVLQRLPNKPTWSLYEELTKACSPDHVRAPELSQPLVTALQIAIIELFRSWGVSPTSVVGHSSGEIAAAYAAGYLSDAEAIVVAYHRGMASQQGQLNDTLPLGMLAVGLGAEQVTPYIDGLEGVEIACYNSPASVTLSGLSSVLEQVKDRLTEGGVFARMLQVELAYHSTHMEAIGEVYESLLNRDLPAIAREFPLPGDVTMFSSVTGSRQEACPDIEYWKRNMTSPVRFEDAARAMLCGNSSVTLLVEIGPHGALKGPITQVQRALEGAPSKVSYLSALNRGSDSIHNTLAVAGQLFLAGAPVDLERVITDSQATRPMVIVDLPNYCWEHSTSYWFETQPSKDWRFRPFVHHDLLGSKILGTSWLHPTFKKTMDLSHLPWLRDHRIGTDVVFPASGYIAMAVEAMYQTSCMRKPTRPFPLPNELGYQLRNIRFNAALVLEEDVDSEIYLTMNPFPGGNENWSEFSISSHRDGAITHHATGLIRLQEPVIDPADETDIAPFEHASPGHLWTKACAELGYHYGPAFHLLEKVESRAGQRRARALITLADPPSAHDPQSLYPVHPAALDGVLRAVVPAAIAGDRSRMAETLIPAMVDDLIINPTHRPHAGIAVASSYYSGRGREDTEKSYLGSTSVYDPSSGALLIRMTGLSSHRIDLGIDPISRHTLVHDVLKPDISMLNVEAVQQLGQVHTNMTPLLLQLMVHKKPALKVLELDLGTREPGSLWFESLETVEDLQCQYRYVARDATNLSGVESKYRDQANTSFQLLDPDCSHLGVGEQERFDLIILKAISPLPQRSASVVSAVKDLLSLDGYILAIDHTEAGLNAHSESSLVRLVENTTLGRVLSIPSERRAVFLCMPLITRDCPPPAAKQVHVVYMEEKTILPPIAERSLTEGGWQITQHQYLTANVPAGALVLITDELYSPLLTHITEEQWLCLRHLITSGCKLVWVTRGGQLSASEPNSALAAGLLRSIRSEDPAATLITLDIQSQDGAAALACLPLVLEQLQMREAGLGTENEYVEQDGVLHIHRVLPYRPLSHDIQSWKEGFVETPLSTDGSITRLVAEDIGTLEGLRFVQAPDDTLPENHVEIEIQAAGLNFKDVAVTMGIVPENEHLLGLEGSGIIRRVGSSIDDKSIVGTSVVFMEKGAFANRIQVPLDFTHPIPKTMSFSEAATIPVAFCTALYSLFDMADLQPGQSVLIHSASGGVGIACIQLAQYVGAEIYVTVGSDAKRRFLHDTYKIPYERMFSSRCSKFAAGIMKATNGEGVDVIVNSITGDLLDATWRLCAAGGILVELGKRDMVERNTLSMEPFDRGCSFRAVDLSHPKLLKKLPRYVNRISVDVSYAHLYISILRRVFSLASNGHIRPIDPITTFPITQAAEAFSFMRSGKHIGKVVIRGMAATGSLTAAVRPLRQDITFNAGSAYLIVGGLKGLCGSLALHLAQRGARHLVVMSRSGCADRRSQAVISNCESLGCHIHVCRGDVSRILDVRQAFKQAPVPIKGVIQGVMLLRDRPYELMTIKEFHESIEGKVQGTWNLHNVSIESRSELDFFLLLSSISSVVGTPGQANYAAANSFLDSFAAHRRSMGLAAQTINLGVVEDVGVVAESDDLSQRLEASRDLIGIPERVLHRIVDYSLRQQFLQSTCRPHSGSSEFPTRLITGLAVPQDPTQSGLRFNPLFRGLFVGNSSSHANAGKPTDELAAALQSFHAMIRAGVGAEELQEPCLSILATRLARMLRYNENQQIEPGQPLSVYGLDSLSMVELRNWIKAQMGATVTTFDVLNANSLIMLAQRVVNKWTVRYGLDFSIRARFTCAKGCLNSLRVKRQ</sequence>
<dbReference type="Gene3D" id="3.10.129.110">
    <property type="entry name" value="Polyketide synthase dehydratase"/>
    <property type="match status" value="1"/>
</dbReference>
<dbReference type="InterPro" id="IPR036291">
    <property type="entry name" value="NAD(P)-bd_dom_sf"/>
</dbReference>
<dbReference type="GO" id="GO:0004312">
    <property type="term" value="F:fatty acid synthase activity"/>
    <property type="evidence" value="ECO:0007669"/>
    <property type="project" value="TreeGrafter"/>
</dbReference>
<feature type="active site" description="Proton donor; for dehydratase activity" evidence="5">
    <location>
        <position position="1149"/>
    </location>
</feature>
<dbReference type="Pfam" id="PF00698">
    <property type="entry name" value="Acyl_transf_1"/>
    <property type="match status" value="1"/>
</dbReference>